<dbReference type="PROSITE" id="PS51758">
    <property type="entry name" value="LETM1_RBD"/>
    <property type="match status" value="1"/>
</dbReference>
<sequence>MAFYSYKTILSIARTRFPSYFVHPTSSSYSPSFAYLHLPDSHLSKTYMKNCVSKKYSYPNQSGNKVLYLRTRIIQKLHTSTCWLQEVPGKPQLDQAPKKPQVTSPQPSKGTGTKIKEEKRSYRQRIMDELKYYYNGFYLLWIDTKVAARMVWRLLHGQVLTRRERRRLLRTCADFFRLVPFMVFIIVPFMEFLLPAFLKFFPEMLPSTFESESKKEEKQKKKMAAKLELAKFLQETITEMARRNRAKLGDASIQFSSYVKQVQTGHKPSTKEIVRFSKLFEDQLTLEHLDRPQLVALCKLLELQSFGTNNLLRFQLLMKLKSIKADDEWQDLHLKENVPPSLLLLSRTFYLIDVKPKPIEIPLSGESPKTDTPVESPTSPESKEMLVDLAPPLKGTKDEKFIQLPPVPSSSITPTPISLPKGPITSKEATLQAKSQKITQNSKASSKGA</sequence>
<keyword evidence="6 9" id="KW-0472">Membrane</keyword>
<feature type="transmembrane region" description="Helical" evidence="9">
    <location>
        <begin position="175"/>
        <end position="198"/>
    </location>
</feature>
<evidence type="ECO:0000256" key="1">
    <source>
        <dbReference type="ARBA" id="ARBA00004434"/>
    </source>
</evidence>
<accession>A0ABM5AXU4</accession>
<feature type="compositionally biased region" description="Polar residues" evidence="8">
    <location>
        <begin position="101"/>
        <end position="111"/>
    </location>
</feature>
<dbReference type="InterPro" id="IPR045742">
    <property type="entry name" value="LETM2_N"/>
</dbReference>
<feature type="compositionally biased region" description="Polar residues" evidence="8">
    <location>
        <begin position="427"/>
        <end position="449"/>
    </location>
</feature>
<name>A0ABM5AXU4_VULVU</name>
<keyword evidence="4 9" id="KW-1133">Transmembrane helix</keyword>
<keyword evidence="2 9" id="KW-0812">Transmembrane</keyword>
<dbReference type="RefSeq" id="XP_072619612.1">
    <property type="nucleotide sequence ID" value="XM_072763511.1"/>
</dbReference>
<comment type="subcellular location">
    <subcellularLocation>
        <location evidence="1">Mitochondrion inner membrane</location>
        <topology evidence="1">Single-pass membrane protein</topology>
    </subcellularLocation>
</comment>
<evidence type="ECO:0000256" key="8">
    <source>
        <dbReference type="SAM" id="MobiDB-lite"/>
    </source>
</evidence>
<dbReference type="Pfam" id="PF19324">
    <property type="entry name" value="LETM2_N"/>
    <property type="match status" value="1"/>
</dbReference>
<dbReference type="PANTHER" id="PTHR14009">
    <property type="entry name" value="LEUCINE ZIPPER-EF-HAND CONTAINING TRANSMEMBRANE PROTEIN"/>
    <property type="match status" value="1"/>
</dbReference>
<protein>
    <submittedName>
        <fullName evidence="12">LETM1 domain-containing protein LETM2, mitochondrial isoform X2</fullName>
    </submittedName>
</protein>
<feature type="domain" description="Letm1 RBD" evidence="10">
    <location>
        <begin position="221"/>
        <end position="421"/>
    </location>
</feature>
<evidence type="ECO:0000256" key="2">
    <source>
        <dbReference type="ARBA" id="ARBA00022692"/>
    </source>
</evidence>
<evidence type="ECO:0000256" key="6">
    <source>
        <dbReference type="ARBA" id="ARBA00023136"/>
    </source>
</evidence>
<feature type="region of interest" description="Disordered" evidence="8">
    <location>
        <begin position="361"/>
        <end position="449"/>
    </location>
</feature>
<evidence type="ECO:0000256" key="4">
    <source>
        <dbReference type="ARBA" id="ARBA00022989"/>
    </source>
</evidence>
<organism evidence="11 12">
    <name type="scientific">Vulpes vulpes</name>
    <name type="common">Red fox</name>
    <dbReference type="NCBI Taxonomy" id="9627"/>
    <lineage>
        <taxon>Eukaryota</taxon>
        <taxon>Metazoa</taxon>
        <taxon>Chordata</taxon>
        <taxon>Craniata</taxon>
        <taxon>Vertebrata</taxon>
        <taxon>Euteleostomi</taxon>
        <taxon>Mammalia</taxon>
        <taxon>Eutheria</taxon>
        <taxon>Laurasiatheria</taxon>
        <taxon>Carnivora</taxon>
        <taxon>Caniformia</taxon>
        <taxon>Canidae</taxon>
        <taxon>Vulpes</taxon>
    </lineage>
</organism>
<dbReference type="Pfam" id="PF07766">
    <property type="entry name" value="LETM1_RBD"/>
    <property type="match status" value="1"/>
</dbReference>
<reference evidence="12" key="1">
    <citation type="submission" date="2025-08" db="UniProtKB">
        <authorList>
            <consortium name="RefSeq"/>
        </authorList>
    </citation>
    <scope>IDENTIFICATION</scope>
    <source>
        <tissue evidence="12">Cell line</tissue>
    </source>
</reference>
<keyword evidence="11" id="KW-1185">Reference proteome</keyword>
<dbReference type="GeneID" id="112916137"/>
<evidence type="ECO:0000256" key="3">
    <source>
        <dbReference type="ARBA" id="ARBA00022792"/>
    </source>
</evidence>
<evidence type="ECO:0000313" key="12">
    <source>
        <dbReference type="RefSeq" id="XP_072619612.1"/>
    </source>
</evidence>
<evidence type="ECO:0000256" key="7">
    <source>
        <dbReference type="PROSITE-ProRule" id="PRU01094"/>
    </source>
</evidence>
<keyword evidence="5 7" id="KW-0496">Mitochondrion</keyword>
<evidence type="ECO:0000313" key="11">
    <source>
        <dbReference type="Proteomes" id="UP001652641"/>
    </source>
</evidence>
<dbReference type="PANTHER" id="PTHR14009:SF7">
    <property type="entry name" value="LETM1 DOMAIN-CONTAINING PROTEIN LETM2, MITOCHONDRIAL"/>
    <property type="match status" value="1"/>
</dbReference>
<feature type="region of interest" description="Disordered" evidence="8">
    <location>
        <begin position="90"/>
        <end position="117"/>
    </location>
</feature>
<keyword evidence="3" id="KW-0999">Mitochondrion inner membrane</keyword>
<dbReference type="Proteomes" id="UP001652641">
    <property type="component" value="Chromosome 7"/>
</dbReference>
<dbReference type="InterPro" id="IPR044202">
    <property type="entry name" value="LETM1/MDM38-like"/>
</dbReference>
<evidence type="ECO:0000259" key="10">
    <source>
        <dbReference type="PROSITE" id="PS51758"/>
    </source>
</evidence>
<dbReference type="InterPro" id="IPR033122">
    <property type="entry name" value="LETM1-like_RBD"/>
</dbReference>
<evidence type="ECO:0000256" key="9">
    <source>
        <dbReference type="SAM" id="Phobius"/>
    </source>
</evidence>
<evidence type="ECO:0000256" key="5">
    <source>
        <dbReference type="ARBA" id="ARBA00023128"/>
    </source>
</evidence>
<gene>
    <name evidence="12" type="primary">LETM2</name>
</gene>
<feature type="compositionally biased region" description="Low complexity" evidence="8">
    <location>
        <begin position="409"/>
        <end position="420"/>
    </location>
</feature>
<proteinExistence type="predicted"/>